<organism evidence="1 2">
    <name type="scientific">Burkholderia latens</name>
    <dbReference type="NCBI Taxonomy" id="488446"/>
    <lineage>
        <taxon>Bacteria</taxon>
        <taxon>Pseudomonadati</taxon>
        <taxon>Pseudomonadota</taxon>
        <taxon>Betaproteobacteria</taxon>
        <taxon>Burkholderiales</taxon>
        <taxon>Burkholderiaceae</taxon>
        <taxon>Burkholderia</taxon>
        <taxon>Burkholderia cepacia complex</taxon>
    </lineage>
</organism>
<dbReference type="AlphaFoldDB" id="A0AAP1G6R5"/>
<gene>
    <name evidence="1" type="ORF">WI41_20065</name>
</gene>
<sequence length="86" mass="9570">MPLLAFAAREQNPSESNKLHVVATEKSTVAKDAVTEVGPDSYRIDTAPYRLSPDGRAFGDTHDRQVRRQVMRDRHVPGLLISAKRA</sequence>
<proteinExistence type="predicted"/>
<name>A0AAP1G6R5_9BURK</name>
<reference evidence="1 2" key="1">
    <citation type="submission" date="2015-11" db="EMBL/GenBank/DDBJ databases">
        <title>Expanding the genomic diversity of Burkholderia species for the development of highly accurate diagnostics.</title>
        <authorList>
            <person name="Sahl J."/>
            <person name="Keim P."/>
            <person name="Wagner D."/>
        </authorList>
    </citation>
    <scope>NUCLEOTIDE SEQUENCE [LARGE SCALE GENOMIC DNA]</scope>
    <source>
        <strain evidence="1 2">RF32-BP12</strain>
    </source>
</reference>
<comment type="caution">
    <text evidence="1">The sequence shown here is derived from an EMBL/GenBank/DDBJ whole genome shotgun (WGS) entry which is preliminary data.</text>
</comment>
<protein>
    <submittedName>
        <fullName evidence="1">Uncharacterized protein</fullName>
    </submittedName>
</protein>
<evidence type="ECO:0000313" key="1">
    <source>
        <dbReference type="EMBL" id="KVA04406.1"/>
    </source>
</evidence>
<dbReference type="Proteomes" id="UP000056450">
    <property type="component" value="Unassembled WGS sequence"/>
</dbReference>
<dbReference type="EMBL" id="LOTQ01000030">
    <property type="protein sequence ID" value="KVA04406.1"/>
    <property type="molecule type" value="Genomic_DNA"/>
</dbReference>
<evidence type="ECO:0000313" key="2">
    <source>
        <dbReference type="Proteomes" id="UP000056450"/>
    </source>
</evidence>
<accession>A0AAP1G6R5</accession>